<accession>A0A1H8PS91</accession>
<sequence>MSRTPPGGRRTAEDTAPVTSTGAAPGTPTTPGAPTTLGTPPRGLVQVLVSTVAVVAVISSLGAPLVPLIAETHDVPVTTAQWALTVTFLVGAVATPVLGRLGDGPHRRAVMLGALAVVVVGSTLAALPLGFGWLLAGRALQGLGLGLAPLAMATARDALSGSRQRGAIAALSITVVAGVGLGYPVAGLVADLGGLHAAFWFGAAVAALALAAGALVLPPARSAPARAIDVPGAVLLGTALSAGLLVLSEGGAWGWTSPRVLALAAVAVLAAASWAAWALRTPTPLVDLRLARGRWAATAHLASLLVGLANYLLLSSVTVFAQTPTGSGYGFGASVVTAGLVLVPFSLASVAASRSARALSDRFGPRVAVPAGAVVLAAGLGLYALTPSSIWLLGAVMAVAGVGTGAVFALLPTLVVAAVPPGETGSAMSLNQVLRYVGFATGSAATAAVLAATTADGAAYPSAGGYSALALAGSGVAVLTALVTRLLPPRRAATVSPAG</sequence>
<evidence type="ECO:0000256" key="3">
    <source>
        <dbReference type="ARBA" id="ARBA00022475"/>
    </source>
</evidence>
<dbReference type="SUPFAM" id="SSF103473">
    <property type="entry name" value="MFS general substrate transporter"/>
    <property type="match status" value="1"/>
</dbReference>
<dbReference type="EMBL" id="FOEE01000001">
    <property type="protein sequence ID" value="SEO44869.1"/>
    <property type="molecule type" value="Genomic_DNA"/>
</dbReference>
<keyword evidence="3" id="KW-1003">Cell membrane</keyword>
<protein>
    <submittedName>
        <fullName evidence="10">Major Facilitator Superfamily protein</fullName>
    </submittedName>
</protein>
<dbReference type="GO" id="GO:0022857">
    <property type="term" value="F:transmembrane transporter activity"/>
    <property type="evidence" value="ECO:0007669"/>
    <property type="project" value="InterPro"/>
</dbReference>
<evidence type="ECO:0000259" key="9">
    <source>
        <dbReference type="PROSITE" id="PS50850"/>
    </source>
</evidence>
<evidence type="ECO:0000256" key="1">
    <source>
        <dbReference type="ARBA" id="ARBA00004651"/>
    </source>
</evidence>
<dbReference type="AlphaFoldDB" id="A0A1H8PS91"/>
<keyword evidence="5 8" id="KW-1133">Transmembrane helix</keyword>
<feature type="transmembrane region" description="Helical" evidence="8">
    <location>
        <begin position="465"/>
        <end position="487"/>
    </location>
</feature>
<feature type="transmembrane region" description="Helical" evidence="8">
    <location>
        <begin position="82"/>
        <end position="102"/>
    </location>
</feature>
<evidence type="ECO:0000313" key="10">
    <source>
        <dbReference type="EMBL" id="SEO44869.1"/>
    </source>
</evidence>
<feature type="transmembrane region" description="Helical" evidence="8">
    <location>
        <begin position="390"/>
        <end position="421"/>
    </location>
</feature>
<evidence type="ECO:0000256" key="4">
    <source>
        <dbReference type="ARBA" id="ARBA00022692"/>
    </source>
</evidence>
<dbReference type="PROSITE" id="PS50850">
    <property type="entry name" value="MFS"/>
    <property type="match status" value="1"/>
</dbReference>
<evidence type="ECO:0000256" key="2">
    <source>
        <dbReference type="ARBA" id="ARBA00022448"/>
    </source>
</evidence>
<feature type="region of interest" description="Disordered" evidence="7">
    <location>
        <begin position="1"/>
        <end position="38"/>
    </location>
</feature>
<feature type="transmembrane region" description="Helical" evidence="8">
    <location>
        <begin position="109"/>
        <end position="129"/>
    </location>
</feature>
<dbReference type="PANTHER" id="PTHR42718">
    <property type="entry name" value="MAJOR FACILITATOR SUPERFAMILY MULTIDRUG TRANSPORTER MFSC"/>
    <property type="match status" value="1"/>
</dbReference>
<feature type="transmembrane region" description="Helical" evidence="8">
    <location>
        <begin position="363"/>
        <end position="384"/>
    </location>
</feature>
<feature type="transmembrane region" description="Helical" evidence="8">
    <location>
        <begin position="230"/>
        <end position="248"/>
    </location>
</feature>
<feature type="transmembrane region" description="Helical" evidence="8">
    <location>
        <begin position="260"/>
        <end position="279"/>
    </location>
</feature>
<keyword evidence="2" id="KW-0813">Transport</keyword>
<feature type="domain" description="Major facilitator superfamily (MFS) profile" evidence="9">
    <location>
        <begin position="43"/>
        <end position="492"/>
    </location>
</feature>
<evidence type="ECO:0000256" key="6">
    <source>
        <dbReference type="ARBA" id="ARBA00023136"/>
    </source>
</evidence>
<dbReference type="Gene3D" id="1.20.1250.20">
    <property type="entry name" value="MFS general substrate transporter like domains"/>
    <property type="match status" value="1"/>
</dbReference>
<feature type="transmembrane region" description="Helical" evidence="8">
    <location>
        <begin position="167"/>
        <end position="186"/>
    </location>
</feature>
<feature type="transmembrane region" description="Helical" evidence="8">
    <location>
        <begin position="198"/>
        <end position="218"/>
    </location>
</feature>
<evidence type="ECO:0000313" key="11">
    <source>
        <dbReference type="Proteomes" id="UP000198960"/>
    </source>
</evidence>
<dbReference type="InterPro" id="IPR020846">
    <property type="entry name" value="MFS_dom"/>
</dbReference>
<feature type="compositionally biased region" description="Low complexity" evidence="7">
    <location>
        <begin position="15"/>
        <end position="38"/>
    </location>
</feature>
<dbReference type="Gene3D" id="1.20.1720.10">
    <property type="entry name" value="Multidrug resistance protein D"/>
    <property type="match status" value="1"/>
</dbReference>
<feature type="transmembrane region" description="Helical" evidence="8">
    <location>
        <begin position="300"/>
        <end position="323"/>
    </location>
</feature>
<keyword evidence="4 8" id="KW-0812">Transmembrane</keyword>
<keyword evidence="11" id="KW-1185">Reference proteome</keyword>
<gene>
    <name evidence="10" type="ORF">SAMN05660991_00353</name>
</gene>
<proteinExistence type="predicted"/>
<evidence type="ECO:0000256" key="8">
    <source>
        <dbReference type="SAM" id="Phobius"/>
    </source>
</evidence>
<feature type="transmembrane region" description="Helical" evidence="8">
    <location>
        <begin position="433"/>
        <end position="453"/>
    </location>
</feature>
<keyword evidence="6 8" id="KW-0472">Membrane</keyword>
<dbReference type="GO" id="GO:0005886">
    <property type="term" value="C:plasma membrane"/>
    <property type="evidence" value="ECO:0007669"/>
    <property type="project" value="UniProtKB-SubCell"/>
</dbReference>
<reference evidence="11" key="1">
    <citation type="submission" date="2016-10" db="EMBL/GenBank/DDBJ databases">
        <authorList>
            <person name="Varghese N."/>
            <person name="Submissions S."/>
        </authorList>
    </citation>
    <scope>NUCLEOTIDE SEQUENCE [LARGE SCALE GENOMIC DNA]</scope>
    <source>
        <strain evidence="11">DSM 45413</strain>
    </source>
</reference>
<comment type="subcellular location">
    <subcellularLocation>
        <location evidence="1">Cell membrane</location>
        <topology evidence="1">Multi-pass membrane protein</topology>
    </subcellularLocation>
</comment>
<dbReference type="STRING" id="673521.SAMN05660991_00353"/>
<dbReference type="InterPro" id="IPR036259">
    <property type="entry name" value="MFS_trans_sf"/>
</dbReference>
<organism evidence="10 11">
    <name type="scientific">Trujillonella endophytica</name>
    <dbReference type="NCBI Taxonomy" id="673521"/>
    <lineage>
        <taxon>Bacteria</taxon>
        <taxon>Bacillati</taxon>
        <taxon>Actinomycetota</taxon>
        <taxon>Actinomycetes</taxon>
        <taxon>Geodermatophilales</taxon>
        <taxon>Geodermatophilaceae</taxon>
        <taxon>Trujillonella</taxon>
    </lineage>
</organism>
<feature type="transmembrane region" description="Helical" evidence="8">
    <location>
        <begin position="329"/>
        <end position="351"/>
    </location>
</feature>
<evidence type="ECO:0000256" key="5">
    <source>
        <dbReference type="ARBA" id="ARBA00022989"/>
    </source>
</evidence>
<feature type="transmembrane region" description="Helical" evidence="8">
    <location>
        <begin position="47"/>
        <end position="70"/>
    </location>
</feature>
<dbReference type="PANTHER" id="PTHR42718:SF46">
    <property type="entry name" value="BLR6921 PROTEIN"/>
    <property type="match status" value="1"/>
</dbReference>
<evidence type="ECO:0000256" key="7">
    <source>
        <dbReference type="SAM" id="MobiDB-lite"/>
    </source>
</evidence>
<name>A0A1H8PS91_9ACTN</name>
<dbReference type="InterPro" id="IPR011701">
    <property type="entry name" value="MFS"/>
</dbReference>
<feature type="transmembrane region" description="Helical" evidence="8">
    <location>
        <begin position="135"/>
        <end position="155"/>
    </location>
</feature>
<dbReference type="Pfam" id="PF07690">
    <property type="entry name" value="MFS_1"/>
    <property type="match status" value="1"/>
</dbReference>
<dbReference type="Proteomes" id="UP000198960">
    <property type="component" value="Unassembled WGS sequence"/>
</dbReference>